<dbReference type="PANTHER" id="PTHR12243">
    <property type="entry name" value="MADF DOMAIN TRANSCRIPTION FACTOR"/>
    <property type="match status" value="1"/>
</dbReference>
<evidence type="ECO:0000313" key="3">
    <source>
        <dbReference type="EMBL" id="CAD6189710.1"/>
    </source>
</evidence>
<dbReference type="AlphaFoldDB" id="A0A8S1H9H8"/>
<comment type="caution">
    <text evidence="3">The sequence shown here is derived from an EMBL/GenBank/DDBJ whole genome shotgun (WGS) entry which is preliminary data.</text>
</comment>
<evidence type="ECO:0000259" key="2">
    <source>
        <dbReference type="PROSITE" id="PS51029"/>
    </source>
</evidence>
<dbReference type="SMART" id="SM00595">
    <property type="entry name" value="MADF"/>
    <property type="match status" value="1"/>
</dbReference>
<proteinExistence type="predicted"/>
<dbReference type="InterPro" id="IPR039353">
    <property type="entry name" value="TF_Adf1"/>
</dbReference>
<dbReference type="EMBL" id="CAJGYM010000011">
    <property type="protein sequence ID" value="CAD6189710.1"/>
    <property type="molecule type" value="Genomic_DNA"/>
</dbReference>
<dbReference type="Proteomes" id="UP000835052">
    <property type="component" value="Unassembled WGS sequence"/>
</dbReference>
<keyword evidence="4" id="KW-1185">Reference proteome</keyword>
<dbReference type="OrthoDB" id="5876908at2759"/>
<reference evidence="3" key="1">
    <citation type="submission" date="2020-10" db="EMBL/GenBank/DDBJ databases">
        <authorList>
            <person name="Kikuchi T."/>
        </authorList>
    </citation>
    <scope>NUCLEOTIDE SEQUENCE</scope>
    <source>
        <strain evidence="3">NKZ352</strain>
    </source>
</reference>
<organism evidence="3 4">
    <name type="scientific">Caenorhabditis auriculariae</name>
    <dbReference type="NCBI Taxonomy" id="2777116"/>
    <lineage>
        <taxon>Eukaryota</taxon>
        <taxon>Metazoa</taxon>
        <taxon>Ecdysozoa</taxon>
        <taxon>Nematoda</taxon>
        <taxon>Chromadorea</taxon>
        <taxon>Rhabditida</taxon>
        <taxon>Rhabditina</taxon>
        <taxon>Rhabditomorpha</taxon>
        <taxon>Rhabditoidea</taxon>
        <taxon>Rhabditidae</taxon>
        <taxon>Peloderinae</taxon>
        <taxon>Caenorhabditis</taxon>
    </lineage>
</organism>
<name>A0A8S1H9H8_9PELO</name>
<protein>
    <recommendedName>
        <fullName evidence="2">MADF domain-containing protein</fullName>
    </recommendedName>
</protein>
<accession>A0A8S1H9H8</accession>
<gene>
    <name evidence="3" type="ORF">CAUJ_LOCUS5629</name>
</gene>
<feature type="region of interest" description="Disordered" evidence="1">
    <location>
        <begin position="166"/>
        <end position="189"/>
    </location>
</feature>
<dbReference type="PROSITE" id="PS51029">
    <property type="entry name" value="MADF"/>
    <property type="match status" value="1"/>
</dbReference>
<dbReference type="PANTHER" id="PTHR12243:SF67">
    <property type="entry name" value="COREPRESSOR OF PANGOLIN, ISOFORM A-RELATED"/>
    <property type="match status" value="1"/>
</dbReference>
<evidence type="ECO:0000256" key="1">
    <source>
        <dbReference type="SAM" id="MobiDB-lite"/>
    </source>
</evidence>
<dbReference type="GO" id="GO:0005667">
    <property type="term" value="C:transcription regulator complex"/>
    <property type="evidence" value="ECO:0007669"/>
    <property type="project" value="TreeGrafter"/>
</dbReference>
<dbReference type="InterPro" id="IPR006578">
    <property type="entry name" value="MADF-dom"/>
</dbReference>
<dbReference type="Pfam" id="PF10545">
    <property type="entry name" value="MADF_DNA_bdg"/>
    <property type="match status" value="1"/>
</dbReference>
<dbReference type="GO" id="GO:0005634">
    <property type="term" value="C:nucleus"/>
    <property type="evidence" value="ECO:0007669"/>
    <property type="project" value="TreeGrafter"/>
</dbReference>
<feature type="domain" description="MADF" evidence="2">
    <location>
        <begin position="17"/>
        <end position="109"/>
    </location>
</feature>
<dbReference type="GO" id="GO:0006357">
    <property type="term" value="P:regulation of transcription by RNA polymerase II"/>
    <property type="evidence" value="ECO:0007669"/>
    <property type="project" value="TreeGrafter"/>
</dbReference>
<evidence type="ECO:0000313" key="4">
    <source>
        <dbReference type="Proteomes" id="UP000835052"/>
    </source>
</evidence>
<sequence>MAQVIARRNRNTAVRMTIIKEVRKRPALWGGRSVIHTTTNLEKNELWCEIAEKITSTTGTEVSIPDIKTIWKNLRDSFARQLKDSEENPTQRRAWPFFDHMSFLRDVLQPTIGSRKRIEACKTEVLNDDDDEELMDEMEDDVIDPTTSTNIDIGDVTTTLSLGKLRRRSSSCSSDESDDDGSSPPTKRTLMDIMAPIRQKYGKFDPPFLDNTTDTLSSVFSCNPPPPITLPKPDRAEAFGNFVAVSLREKSEAFYKKAIVQITEILLAEDVE</sequence>